<protein>
    <recommendedName>
        <fullName evidence="3">HEPN domain-containing protein</fullName>
    </recommendedName>
</protein>
<organism evidence="1 2">
    <name type="scientific">Methanobrevibacter millerae</name>
    <dbReference type="NCBI Taxonomy" id="230361"/>
    <lineage>
        <taxon>Archaea</taxon>
        <taxon>Methanobacteriati</taxon>
        <taxon>Methanobacteriota</taxon>
        <taxon>Methanomada group</taxon>
        <taxon>Methanobacteria</taxon>
        <taxon>Methanobacteriales</taxon>
        <taxon>Methanobacteriaceae</taxon>
        <taxon>Methanobrevibacter</taxon>
    </lineage>
</organism>
<reference evidence="1" key="1">
    <citation type="submission" date="2019-04" db="EMBL/GenBank/DDBJ databases">
        <title>Evolution of Biomass-Degrading Anaerobic Consortia Revealed by Metagenomics.</title>
        <authorList>
            <person name="Peng X."/>
        </authorList>
    </citation>
    <scope>NUCLEOTIDE SEQUENCE</scope>
    <source>
        <strain evidence="1">SIG12</strain>
    </source>
</reference>
<sequence length="105" mass="12442">MGEYPFIVNSCFLAMYSVVKALFVLKNIECKTLEGLIYLLKINYLDQELFDKDLFKFFCNTKELNSEFLQIKWSCFDENIALKIFNNTKVFIDYSKDLFDELSDV</sequence>
<dbReference type="Gene3D" id="1.20.120.330">
    <property type="entry name" value="Nucleotidyltransferases domain 2"/>
    <property type="match status" value="1"/>
</dbReference>
<comment type="caution">
    <text evidence="1">The sequence shown here is derived from an EMBL/GenBank/DDBJ whole genome shotgun (WGS) entry which is preliminary data.</text>
</comment>
<name>A0A8T3VIW5_9EURY</name>
<gene>
    <name evidence="1" type="ORF">E7Z73_09945</name>
</gene>
<dbReference type="EMBL" id="SUTE01000082">
    <property type="protein sequence ID" value="MBE6506036.1"/>
    <property type="molecule type" value="Genomic_DNA"/>
</dbReference>
<evidence type="ECO:0000313" key="2">
    <source>
        <dbReference type="Proteomes" id="UP000762703"/>
    </source>
</evidence>
<evidence type="ECO:0000313" key="1">
    <source>
        <dbReference type="EMBL" id="MBE6506036.1"/>
    </source>
</evidence>
<dbReference type="AlphaFoldDB" id="A0A8T3VIW5"/>
<evidence type="ECO:0008006" key="3">
    <source>
        <dbReference type="Google" id="ProtNLM"/>
    </source>
</evidence>
<accession>A0A8T3VIW5</accession>
<dbReference type="Proteomes" id="UP000762703">
    <property type="component" value="Unassembled WGS sequence"/>
</dbReference>
<proteinExistence type="predicted"/>